<dbReference type="Gene3D" id="3.30.565.10">
    <property type="entry name" value="Histidine kinase-like ATPase, C-terminal domain"/>
    <property type="match status" value="1"/>
</dbReference>
<dbReference type="InterPro" id="IPR004358">
    <property type="entry name" value="Sig_transdc_His_kin-like_C"/>
</dbReference>
<dbReference type="SUPFAM" id="SSF55874">
    <property type="entry name" value="ATPase domain of HSP90 chaperone/DNA topoisomerase II/histidine kinase"/>
    <property type="match status" value="1"/>
</dbReference>
<protein>
    <recommendedName>
        <fullName evidence="2">Histidine kinase domain-containing protein</fullName>
    </recommendedName>
</protein>
<dbReference type="InterPro" id="IPR036890">
    <property type="entry name" value="HATPase_C_sf"/>
</dbReference>
<accession>A0A645HW05</accession>
<dbReference type="AlphaFoldDB" id="A0A645HW05"/>
<comment type="caution">
    <text evidence="3">The sequence shown here is derived from an EMBL/GenBank/DDBJ whole genome shotgun (WGS) entry which is preliminary data.</text>
</comment>
<dbReference type="GO" id="GO:0000155">
    <property type="term" value="F:phosphorelay sensor kinase activity"/>
    <property type="evidence" value="ECO:0007669"/>
    <property type="project" value="TreeGrafter"/>
</dbReference>
<dbReference type="InterPro" id="IPR005467">
    <property type="entry name" value="His_kinase_dom"/>
</dbReference>
<evidence type="ECO:0000256" key="1">
    <source>
        <dbReference type="ARBA" id="ARBA00022553"/>
    </source>
</evidence>
<dbReference type="PROSITE" id="PS50109">
    <property type="entry name" value="HIS_KIN"/>
    <property type="match status" value="1"/>
</dbReference>
<dbReference type="Pfam" id="PF02518">
    <property type="entry name" value="HATPase_c"/>
    <property type="match status" value="1"/>
</dbReference>
<dbReference type="PANTHER" id="PTHR43547">
    <property type="entry name" value="TWO-COMPONENT HISTIDINE KINASE"/>
    <property type="match status" value="1"/>
</dbReference>
<keyword evidence="1" id="KW-0597">Phosphoprotein</keyword>
<evidence type="ECO:0000313" key="3">
    <source>
        <dbReference type="EMBL" id="MPN42756.1"/>
    </source>
</evidence>
<dbReference type="InterPro" id="IPR003594">
    <property type="entry name" value="HATPase_dom"/>
</dbReference>
<gene>
    <name evidence="3" type="ORF">SDC9_190313</name>
</gene>
<evidence type="ECO:0000259" key="2">
    <source>
        <dbReference type="PROSITE" id="PS50109"/>
    </source>
</evidence>
<dbReference type="EMBL" id="VSSQ01100720">
    <property type="protein sequence ID" value="MPN42756.1"/>
    <property type="molecule type" value="Genomic_DNA"/>
</dbReference>
<name>A0A645HW05_9ZZZZ</name>
<reference evidence="3" key="1">
    <citation type="submission" date="2019-08" db="EMBL/GenBank/DDBJ databases">
        <authorList>
            <person name="Kucharzyk K."/>
            <person name="Murdoch R.W."/>
            <person name="Higgins S."/>
            <person name="Loffler F."/>
        </authorList>
    </citation>
    <scope>NUCLEOTIDE SEQUENCE</scope>
</reference>
<feature type="domain" description="Histidine kinase" evidence="2">
    <location>
        <begin position="1"/>
        <end position="138"/>
    </location>
</feature>
<dbReference type="PANTHER" id="PTHR43547:SF2">
    <property type="entry name" value="HYBRID SIGNAL TRANSDUCTION HISTIDINE KINASE C"/>
    <property type="match status" value="1"/>
</dbReference>
<organism evidence="3">
    <name type="scientific">bioreactor metagenome</name>
    <dbReference type="NCBI Taxonomy" id="1076179"/>
    <lineage>
        <taxon>unclassified sequences</taxon>
        <taxon>metagenomes</taxon>
        <taxon>ecological metagenomes</taxon>
    </lineage>
</organism>
<sequence>MQFVITVLGSLQVATDKTISILETAEDIKFRTDPRFLKRILINMGKNALEATAPGNSIYLNAFSANGKVVFEVHNKGFIQPDIQLQIFNRFFSTKGCGRGLGTYSTKLLAEKYLQGRAYFKSTEENGTSFFLELPMYLENPDCNCRNS</sequence>
<dbReference type="PRINTS" id="PR00344">
    <property type="entry name" value="BCTRLSENSOR"/>
</dbReference>
<proteinExistence type="predicted"/>
<dbReference type="SMART" id="SM00387">
    <property type="entry name" value="HATPase_c"/>
    <property type="match status" value="1"/>
</dbReference>